<proteinExistence type="predicted"/>
<organism evidence="1 2">
    <name type="scientific">Candidatus Dechloromonas phosphorivorans</name>
    <dbReference type="NCBI Taxonomy" id="2899244"/>
    <lineage>
        <taxon>Bacteria</taxon>
        <taxon>Pseudomonadati</taxon>
        <taxon>Pseudomonadota</taxon>
        <taxon>Betaproteobacteria</taxon>
        <taxon>Rhodocyclales</taxon>
        <taxon>Azonexaceae</taxon>
        <taxon>Dechloromonas</taxon>
    </lineage>
</organism>
<reference evidence="1 2" key="1">
    <citation type="submission" date="2020-10" db="EMBL/GenBank/DDBJ databases">
        <title>Connecting structure to function with the recovery of over 1000 high-quality activated sludge metagenome-assembled genomes encoding full-length rRNA genes using long-read sequencing.</title>
        <authorList>
            <person name="Singleton C.M."/>
            <person name="Petriglieri F."/>
            <person name="Kristensen J.M."/>
            <person name="Kirkegaard R.H."/>
            <person name="Michaelsen T.Y."/>
            <person name="Andersen M.H."/>
            <person name="Karst S.M."/>
            <person name="Dueholm M.S."/>
            <person name="Nielsen P.H."/>
            <person name="Albertsen M."/>
        </authorList>
    </citation>
    <scope>NUCLEOTIDE SEQUENCE [LARGE SCALE GENOMIC DNA]</scope>
    <source>
        <strain evidence="1">EsbW_18-Q3-R4-48_BATAC.463</strain>
    </source>
</reference>
<name>A0A935K3N9_9RHOO</name>
<evidence type="ECO:0000313" key="1">
    <source>
        <dbReference type="EMBL" id="MBK7415783.1"/>
    </source>
</evidence>
<gene>
    <name evidence="1" type="ORF">IPJ38_12355</name>
</gene>
<dbReference type="EMBL" id="JADJMS010000025">
    <property type="protein sequence ID" value="MBK7415783.1"/>
    <property type="molecule type" value="Genomic_DNA"/>
</dbReference>
<dbReference type="AlphaFoldDB" id="A0A935K3N9"/>
<accession>A0A935K3N9</accession>
<dbReference type="Proteomes" id="UP000739411">
    <property type="component" value="Unassembled WGS sequence"/>
</dbReference>
<comment type="caution">
    <text evidence="1">The sequence shown here is derived from an EMBL/GenBank/DDBJ whole genome shotgun (WGS) entry which is preliminary data.</text>
</comment>
<evidence type="ECO:0000313" key="2">
    <source>
        <dbReference type="Proteomes" id="UP000739411"/>
    </source>
</evidence>
<sequence length="325" mass="37301">MKALGFYPYQRFSVDSALSADSFTRKDFAPFVRETVFEHCGDGWTFLVSRDGLVQYHSARLEEESARIEKTWEDIARAESFEPVWQTYLAHLNILYFLFECSMHLNTNICALEFFELNYLDTTRITYEGNTAIRQCNYGGLDRDEMIRHGSMTPKDENEFRRFVLPKAVLNDLCSYYLSAIIVDEEKTQSLLPVAKALSEHNLRNYDIALVLCWFVAERYIHDLWNKLVANKAISGKRKDKLKGRDYTASVKTEILELNGLLSASRYGALNATRTVRNGIAHQFGRRHATKQESTAALTLVREIIEETMSLQFPFHTGGVPVHGV</sequence>
<protein>
    <submittedName>
        <fullName evidence="1">Uncharacterized protein</fullName>
    </submittedName>
</protein>